<proteinExistence type="inferred from homology"/>
<feature type="region of interest" description="Disordered" evidence="7">
    <location>
        <begin position="1"/>
        <end position="53"/>
    </location>
</feature>
<dbReference type="AlphaFoldDB" id="A0AAV7YUW3"/>
<evidence type="ECO:0000256" key="6">
    <source>
        <dbReference type="RuleBase" id="RU361264"/>
    </source>
</evidence>
<feature type="transmembrane region" description="Helical" evidence="6">
    <location>
        <begin position="129"/>
        <end position="153"/>
    </location>
</feature>
<comment type="subcellular location">
    <subcellularLocation>
        <location evidence="6">Golgi apparatus membrane</location>
        <topology evidence="6">Multi-pass membrane protein</topology>
    </subcellularLocation>
    <subcellularLocation>
        <location evidence="1">Membrane</location>
        <topology evidence="1">Multi-pass membrane protein</topology>
    </subcellularLocation>
</comment>
<evidence type="ECO:0000256" key="4">
    <source>
        <dbReference type="ARBA" id="ARBA00022989"/>
    </source>
</evidence>
<dbReference type="GO" id="GO:0000139">
    <property type="term" value="C:Golgi membrane"/>
    <property type="evidence" value="ECO:0007669"/>
    <property type="project" value="UniProtKB-SubCell"/>
</dbReference>
<feature type="domain" description="Yip1" evidence="8">
    <location>
        <begin position="128"/>
        <end position="279"/>
    </location>
</feature>
<evidence type="ECO:0000256" key="1">
    <source>
        <dbReference type="ARBA" id="ARBA00004141"/>
    </source>
</evidence>
<dbReference type="GO" id="GO:0031267">
    <property type="term" value="F:small GTPase binding"/>
    <property type="evidence" value="ECO:0007669"/>
    <property type="project" value="InterPro"/>
</dbReference>
<evidence type="ECO:0000256" key="2">
    <source>
        <dbReference type="ARBA" id="ARBA00010596"/>
    </source>
</evidence>
<feature type="transmembrane region" description="Helical" evidence="6">
    <location>
        <begin position="173"/>
        <end position="196"/>
    </location>
</feature>
<dbReference type="EMBL" id="JANTQA010000047">
    <property type="protein sequence ID" value="KAJ3432635.1"/>
    <property type="molecule type" value="Genomic_DNA"/>
</dbReference>
<name>A0AAV7YUW3_9EUKA</name>
<dbReference type="InterPro" id="IPR039765">
    <property type="entry name" value="Yip5/YIPF1/YIPF2"/>
</dbReference>
<evidence type="ECO:0000259" key="8">
    <source>
        <dbReference type="Pfam" id="PF04893"/>
    </source>
</evidence>
<evidence type="ECO:0000256" key="3">
    <source>
        <dbReference type="ARBA" id="ARBA00022692"/>
    </source>
</evidence>
<gene>
    <name evidence="9" type="ORF">M0812_21578</name>
</gene>
<dbReference type="GO" id="GO:0016192">
    <property type="term" value="P:vesicle-mediated transport"/>
    <property type="evidence" value="ECO:0007669"/>
    <property type="project" value="InterPro"/>
</dbReference>
<evidence type="ECO:0000256" key="5">
    <source>
        <dbReference type="ARBA" id="ARBA00023136"/>
    </source>
</evidence>
<reference evidence="9" key="1">
    <citation type="submission" date="2022-08" db="EMBL/GenBank/DDBJ databases">
        <title>Novel sulphate-reducing endosymbionts in the free-living metamonad Anaeramoeba.</title>
        <authorList>
            <person name="Jerlstrom-Hultqvist J."/>
            <person name="Cepicka I."/>
            <person name="Gallot-Lavallee L."/>
            <person name="Salas-Leiva D."/>
            <person name="Curtis B.A."/>
            <person name="Zahonova K."/>
            <person name="Pipaliya S."/>
            <person name="Dacks J."/>
            <person name="Roger A.J."/>
        </authorList>
    </citation>
    <scope>NUCLEOTIDE SEQUENCE</scope>
    <source>
        <strain evidence="9">Busselton2</strain>
    </source>
</reference>
<feature type="compositionally biased region" description="Polar residues" evidence="7">
    <location>
        <begin position="26"/>
        <end position="35"/>
    </location>
</feature>
<dbReference type="PANTHER" id="PTHR12822:SF2">
    <property type="entry name" value="PROTEIN YIPF"/>
    <property type="match status" value="1"/>
</dbReference>
<dbReference type="Pfam" id="PF04893">
    <property type="entry name" value="Yip1"/>
    <property type="match status" value="1"/>
</dbReference>
<evidence type="ECO:0000256" key="7">
    <source>
        <dbReference type="SAM" id="MobiDB-lite"/>
    </source>
</evidence>
<feature type="transmembrane region" description="Helical" evidence="6">
    <location>
        <begin position="235"/>
        <end position="254"/>
    </location>
</feature>
<dbReference type="PANTHER" id="PTHR12822">
    <property type="entry name" value="PROTEIN YIPF"/>
    <property type="match status" value="1"/>
</dbReference>
<feature type="compositionally biased region" description="Low complexity" evidence="7">
    <location>
        <begin position="1"/>
        <end position="19"/>
    </location>
</feature>
<feature type="transmembrane region" description="Helical" evidence="6">
    <location>
        <begin position="208"/>
        <end position="229"/>
    </location>
</feature>
<organism evidence="9 10">
    <name type="scientific">Anaeramoeba flamelloides</name>
    <dbReference type="NCBI Taxonomy" id="1746091"/>
    <lineage>
        <taxon>Eukaryota</taxon>
        <taxon>Metamonada</taxon>
        <taxon>Anaeramoebidae</taxon>
        <taxon>Anaeramoeba</taxon>
    </lineage>
</organism>
<keyword evidence="4 6" id="KW-1133">Transmembrane helix</keyword>
<dbReference type="Proteomes" id="UP001146793">
    <property type="component" value="Unassembled WGS sequence"/>
</dbReference>
<sequence>MSGLSLENNSQSNLSSGNEFLDDDLSINQMIGDTNQENEKQLSNNEDNENNEGLEFQNFTPQLDLGQKTTENEPQPLVEEKQNKSPNDYPVWSLNYYSQYFDIETRDVLLNILNSINPIKGIALEKIDFFGPFWIATTLIVLLGSLGNLTSYIKSLEKNKDNIGDQQFDFHKITIASAILYCYVFIYPIVFWVFRLKSFLAHTKVKQLICLFGYSLSWLLPLCLFLPFLTEPGKWVGILTVSALTGVSLVRTILKQWKQLENENKSKPTLIISLLIFVIHCGLGIAIKIIFF</sequence>
<comment type="similarity">
    <text evidence="2 6">Belongs to the YIP1 family.</text>
</comment>
<keyword evidence="5 6" id="KW-0472">Membrane</keyword>
<dbReference type="InterPro" id="IPR006977">
    <property type="entry name" value="Yip1_dom"/>
</dbReference>
<keyword evidence="3 6" id="KW-0812">Transmembrane</keyword>
<feature type="transmembrane region" description="Helical" evidence="6">
    <location>
        <begin position="270"/>
        <end position="291"/>
    </location>
</feature>
<comment type="caution">
    <text evidence="9">The sequence shown here is derived from an EMBL/GenBank/DDBJ whole genome shotgun (WGS) entry which is preliminary data.</text>
</comment>
<evidence type="ECO:0000313" key="9">
    <source>
        <dbReference type="EMBL" id="KAJ3432635.1"/>
    </source>
</evidence>
<protein>
    <recommendedName>
        <fullName evidence="6">Protein YIPF</fullName>
    </recommendedName>
</protein>
<evidence type="ECO:0000313" key="10">
    <source>
        <dbReference type="Proteomes" id="UP001146793"/>
    </source>
</evidence>
<accession>A0AAV7YUW3</accession>